<sequence length="370" mass="42307">MEITIDFSLSVNGAPLRFIGELWLDQVWLNPTSTESAYPLFPETVREWTGFFQGVGLTVASSIFVIPGGQIPICSTEELNLRVKGDAKIRMYYNILSPINKLLVRSQGLQGIFCETLTGFLGLSDHVLCTNNFTVAKMPVEMKMCHNLNLRGYNLWEVCRNVDRDQIRNRDLNFKFKKRILSQVFCAMACNGLHYGILSNYSDTYFHKRDEASSTTLYVTCVVQPNDVNLTLRECVYYISRLAFTDNANNRLSHITLDNISSSDSDDDDPNKIGGNAIPPLSYEGYVYDRYFYALALQLVEDARHIDPTRNILFEPRSRHFFFVDLGLSEFVGTGSLKLRKEEKRLKKLLQLRPSRLIQISLFAQKCNNL</sequence>
<evidence type="ECO:0000313" key="1">
    <source>
        <dbReference type="EMBL" id="CAG8498422.1"/>
    </source>
</evidence>
<organism evidence="1 2">
    <name type="scientific">Funneliformis mosseae</name>
    <name type="common">Endomycorrhizal fungus</name>
    <name type="synonym">Glomus mosseae</name>
    <dbReference type="NCBI Taxonomy" id="27381"/>
    <lineage>
        <taxon>Eukaryota</taxon>
        <taxon>Fungi</taxon>
        <taxon>Fungi incertae sedis</taxon>
        <taxon>Mucoromycota</taxon>
        <taxon>Glomeromycotina</taxon>
        <taxon>Glomeromycetes</taxon>
        <taxon>Glomerales</taxon>
        <taxon>Glomeraceae</taxon>
        <taxon>Funneliformis</taxon>
    </lineage>
</organism>
<keyword evidence="2" id="KW-1185">Reference proteome</keyword>
<dbReference type="Proteomes" id="UP000789375">
    <property type="component" value="Unassembled WGS sequence"/>
</dbReference>
<name>A0A9N8ZJZ7_FUNMO</name>
<protein>
    <submittedName>
        <fullName evidence="1">4018_t:CDS:1</fullName>
    </submittedName>
</protein>
<evidence type="ECO:0000313" key="2">
    <source>
        <dbReference type="Proteomes" id="UP000789375"/>
    </source>
</evidence>
<gene>
    <name evidence="1" type="ORF">FMOSSE_LOCUS3905</name>
</gene>
<accession>A0A9N8ZJZ7</accession>
<proteinExistence type="predicted"/>
<reference evidence="1" key="1">
    <citation type="submission" date="2021-06" db="EMBL/GenBank/DDBJ databases">
        <authorList>
            <person name="Kallberg Y."/>
            <person name="Tangrot J."/>
            <person name="Rosling A."/>
        </authorList>
    </citation>
    <scope>NUCLEOTIDE SEQUENCE</scope>
    <source>
        <strain evidence="1">87-6 pot B 2015</strain>
    </source>
</reference>
<dbReference type="EMBL" id="CAJVPP010000620">
    <property type="protein sequence ID" value="CAG8498422.1"/>
    <property type="molecule type" value="Genomic_DNA"/>
</dbReference>
<comment type="caution">
    <text evidence="1">The sequence shown here is derived from an EMBL/GenBank/DDBJ whole genome shotgun (WGS) entry which is preliminary data.</text>
</comment>
<dbReference type="AlphaFoldDB" id="A0A9N8ZJZ7"/>